<dbReference type="GO" id="GO:0003723">
    <property type="term" value="F:RNA binding"/>
    <property type="evidence" value="ECO:0007669"/>
    <property type="project" value="UniProtKB-UniRule"/>
</dbReference>
<dbReference type="EMBL" id="BRPK01000016">
    <property type="protein sequence ID" value="GLB44251.1"/>
    <property type="molecule type" value="Genomic_DNA"/>
</dbReference>
<dbReference type="OrthoDB" id="2999415at2759"/>
<dbReference type="InterPro" id="IPR012677">
    <property type="entry name" value="Nucleotide-bd_a/b_plait_sf"/>
</dbReference>
<evidence type="ECO:0000259" key="2">
    <source>
        <dbReference type="PROSITE" id="PS50102"/>
    </source>
</evidence>
<keyword evidence="4" id="KW-1185">Reference proteome</keyword>
<evidence type="ECO:0000256" key="1">
    <source>
        <dbReference type="PROSITE-ProRule" id="PRU00176"/>
    </source>
</evidence>
<feature type="domain" description="RRM" evidence="2">
    <location>
        <begin position="359"/>
        <end position="437"/>
    </location>
</feature>
<protein>
    <recommendedName>
        <fullName evidence="2">RRM domain-containing protein</fullName>
    </recommendedName>
</protein>
<dbReference type="SMART" id="SM00360">
    <property type="entry name" value="RRM"/>
    <property type="match status" value="2"/>
</dbReference>
<proteinExistence type="predicted"/>
<dbReference type="InterPro" id="IPR000504">
    <property type="entry name" value="RRM_dom"/>
</dbReference>
<evidence type="ECO:0000313" key="4">
    <source>
        <dbReference type="Proteomes" id="UP001063166"/>
    </source>
</evidence>
<comment type="caution">
    <text evidence="3">The sequence shown here is derived from an EMBL/GenBank/DDBJ whole genome shotgun (WGS) entry which is preliminary data.</text>
</comment>
<organism evidence="3 4">
    <name type="scientific">Lyophyllum shimeji</name>
    <name type="common">Hon-shimeji</name>
    <name type="synonym">Tricholoma shimeji</name>
    <dbReference type="NCBI Taxonomy" id="47721"/>
    <lineage>
        <taxon>Eukaryota</taxon>
        <taxon>Fungi</taxon>
        <taxon>Dikarya</taxon>
        <taxon>Basidiomycota</taxon>
        <taxon>Agaricomycotina</taxon>
        <taxon>Agaricomycetes</taxon>
        <taxon>Agaricomycetidae</taxon>
        <taxon>Agaricales</taxon>
        <taxon>Tricholomatineae</taxon>
        <taxon>Lyophyllaceae</taxon>
        <taxon>Lyophyllum</taxon>
    </lineage>
</organism>
<dbReference type="InterPro" id="IPR050441">
    <property type="entry name" value="RBM"/>
</dbReference>
<reference evidence="3" key="1">
    <citation type="submission" date="2022-07" db="EMBL/GenBank/DDBJ databases">
        <title>The genome of Lyophyllum shimeji provides insight into the initial evolution of ectomycorrhizal fungal genome.</title>
        <authorList>
            <person name="Kobayashi Y."/>
            <person name="Shibata T."/>
            <person name="Hirakawa H."/>
            <person name="Shigenobu S."/>
            <person name="Nishiyama T."/>
            <person name="Yamada A."/>
            <person name="Hasebe M."/>
            <person name="Kawaguchi M."/>
        </authorList>
    </citation>
    <scope>NUCLEOTIDE SEQUENCE</scope>
    <source>
        <strain evidence="3">AT787</strain>
    </source>
</reference>
<feature type="domain" description="RRM" evidence="2">
    <location>
        <begin position="264"/>
        <end position="347"/>
    </location>
</feature>
<sequence length="467" mass="52921">MRLASPSRRPVPNELLYTIILRVIANSVHAICFCPGDVKWEMNALPTLCKVSYNFRAITLELTRRAFQITKVDADISSIFPPIAKQLQRLRSFGLRLYQPPIHSSHFQPLPEDSVLLYGYSLFLAARELRYHAASTGIQIYQTTQEIIISALSMSLVICKRVEPPGMADVLSEVMHKEMDLVRSELDIVQATMSLGRLLELGASLDGAKADDVDEKRLEIRTRIPREIDKIEAADRIYVEIIESDKIFRSAELPGVVPTVRRLRKVYFEDDEHEIVTSAEEREIREKFEPFGEIQAIKIAYRPDGTARGFAHVEFVHEADAAGALASASEEPVYLLDRDLRVDFAARRDRPSDSGEPTHSLYFHGLRGGESVLRDAIRPFRSSIVNTHFLKNRETGEETGAGFIQFMSTERATEALRELNGLQLEDNETLFLRYAYPKRTRADEPYDGNVVTRLAVVVNYFPAMCDS</sequence>
<dbReference type="Gene3D" id="3.30.70.330">
    <property type="match status" value="2"/>
</dbReference>
<dbReference type="InterPro" id="IPR035979">
    <property type="entry name" value="RBD_domain_sf"/>
</dbReference>
<dbReference type="PANTHER" id="PTHR48034">
    <property type="entry name" value="TRANSFORMER-2 SEX-DETERMINING PROTEIN-RELATED"/>
    <property type="match status" value="1"/>
</dbReference>
<accession>A0A9P3Q015</accession>
<dbReference type="Pfam" id="PF00076">
    <property type="entry name" value="RRM_1"/>
    <property type="match status" value="2"/>
</dbReference>
<evidence type="ECO:0000313" key="3">
    <source>
        <dbReference type="EMBL" id="GLB44251.1"/>
    </source>
</evidence>
<name>A0A9P3Q015_LYOSH</name>
<dbReference type="SUPFAM" id="SSF54928">
    <property type="entry name" value="RNA-binding domain, RBD"/>
    <property type="match status" value="1"/>
</dbReference>
<dbReference type="AlphaFoldDB" id="A0A9P3Q015"/>
<dbReference type="PROSITE" id="PS50102">
    <property type="entry name" value="RRM"/>
    <property type="match status" value="2"/>
</dbReference>
<keyword evidence="1" id="KW-0694">RNA-binding</keyword>
<dbReference type="Proteomes" id="UP001063166">
    <property type="component" value="Unassembled WGS sequence"/>
</dbReference>
<gene>
    <name evidence="3" type="ORF">LshimejAT787_1601810</name>
</gene>